<name>A0A3P6QHT8_DIBLA</name>
<gene>
    <name evidence="2" type="ORF">DILT_LOCUS1813</name>
</gene>
<dbReference type="AlphaFoldDB" id="A0A3P6QHT8"/>
<sequence length="43" mass="4748">MQQQQHPVFTVSPDVLSARSDVDDDNDNDRTPTQQDAAETAGF</sequence>
<proteinExistence type="predicted"/>
<evidence type="ECO:0000256" key="1">
    <source>
        <dbReference type="SAM" id="MobiDB-lite"/>
    </source>
</evidence>
<dbReference type="Proteomes" id="UP000281553">
    <property type="component" value="Unassembled WGS sequence"/>
</dbReference>
<reference evidence="2 3" key="1">
    <citation type="submission" date="2018-11" db="EMBL/GenBank/DDBJ databases">
        <authorList>
            <consortium name="Pathogen Informatics"/>
        </authorList>
    </citation>
    <scope>NUCLEOTIDE SEQUENCE [LARGE SCALE GENOMIC DNA]</scope>
</reference>
<protein>
    <submittedName>
        <fullName evidence="2">Uncharacterized protein</fullName>
    </submittedName>
</protein>
<organism evidence="2 3">
    <name type="scientific">Dibothriocephalus latus</name>
    <name type="common">Fish tapeworm</name>
    <name type="synonym">Diphyllobothrium latum</name>
    <dbReference type="NCBI Taxonomy" id="60516"/>
    <lineage>
        <taxon>Eukaryota</taxon>
        <taxon>Metazoa</taxon>
        <taxon>Spiralia</taxon>
        <taxon>Lophotrochozoa</taxon>
        <taxon>Platyhelminthes</taxon>
        <taxon>Cestoda</taxon>
        <taxon>Eucestoda</taxon>
        <taxon>Diphyllobothriidea</taxon>
        <taxon>Diphyllobothriidae</taxon>
        <taxon>Dibothriocephalus</taxon>
    </lineage>
</organism>
<accession>A0A3P6QHT8</accession>
<evidence type="ECO:0000313" key="3">
    <source>
        <dbReference type="Proteomes" id="UP000281553"/>
    </source>
</evidence>
<dbReference type="EMBL" id="UYRU01015155">
    <property type="protein sequence ID" value="VDK50856.1"/>
    <property type="molecule type" value="Genomic_DNA"/>
</dbReference>
<feature type="region of interest" description="Disordered" evidence="1">
    <location>
        <begin position="1"/>
        <end position="43"/>
    </location>
</feature>
<keyword evidence="3" id="KW-1185">Reference proteome</keyword>
<evidence type="ECO:0000313" key="2">
    <source>
        <dbReference type="EMBL" id="VDK50856.1"/>
    </source>
</evidence>